<evidence type="ECO:0000256" key="4">
    <source>
        <dbReference type="ARBA" id="ARBA00023002"/>
    </source>
</evidence>
<dbReference type="PANTHER" id="PTHR21089:SF1">
    <property type="entry name" value="BIFUNCTIONAL 3-DEHYDROQUINATE DEHYDRATASE_SHIKIMATE DEHYDROGENASE, CHLOROPLASTIC"/>
    <property type="match status" value="1"/>
</dbReference>
<dbReference type="GO" id="GO:0019632">
    <property type="term" value="P:shikimate metabolic process"/>
    <property type="evidence" value="ECO:0007669"/>
    <property type="project" value="TreeGrafter"/>
</dbReference>
<dbReference type="GO" id="GO:0050661">
    <property type="term" value="F:NADP binding"/>
    <property type="evidence" value="ECO:0007669"/>
    <property type="project" value="TreeGrafter"/>
</dbReference>
<evidence type="ECO:0000256" key="3">
    <source>
        <dbReference type="ARBA" id="ARBA00022857"/>
    </source>
</evidence>
<reference evidence="11" key="1">
    <citation type="submission" date="2020-02" db="EMBL/GenBank/DDBJ databases">
        <authorList>
            <person name="Meier V. D."/>
        </authorList>
    </citation>
    <scope>NUCLEOTIDE SEQUENCE</scope>
    <source>
        <strain evidence="11">AVDCRST_MAG19</strain>
    </source>
</reference>
<feature type="domain" description="Shikimate dehydrogenase substrate binding N-terminal" evidence="9">
    <location>
        <begin position="11"/>
        <end position="93"/>
    </location>
</feature>
<comment type="pathway">
    <text evidence="1 7">Metabolic intermediate biosynthesis; chorismate biosynthesis; chorismate from D-erythrose 4-phosphate and phosphoenolpyruvate: step 4/7.</text>
</comment>
<dbReference type="InterPro" id="IPR041121">
    <property type="entry name" value="SDH_C"/>
</dbReference>
<comment type="similarity">
    <text evidence="7">Belongs to the shikimate dehydrogenase family.</text>
</comment>
<dbReference type="InterPro" id="IPR006151">
    <property type="entry name" value="Shikm_DH/Glu-tRNA_Rdtase"/>
</dbReference>
<comment type="function">
    <text evidence="7">Involved in the biosynthesis of the chorismate, which leads to the biosynthesis of aromatic amino acids. Catalyzes the reversible NADPH linked reduction of 3-dehydroshikimate (DHSA) to yield shikimate (SA).</text>
</comment>
<comment type="catalytic activity">
    <reaction evidence="6 7">
        <text>shikimate + NADP(+) = 3-dehydroshikimate + NADPH + H(+)</text>
        <dbReference type="Rhea" id="RHEA:17737"/>
        <dbReference type="ChEBI" id="CHEBI:15378"/>
        <dbReference type="ChEBI" id="CHEBI:16630"/>
        <dbReference type="ChEBI" id="CHEBI:36208"/>
        <dbReference type="ChEBI" id="CHEBI:57783"/>
        <dbReference type="ChEBI" id="CHEBI:58349"/>
        <dbReference type="EC" id="1.1.1.25"/>
    </reaction>
</comment>
<feature type="binding site" evidence="7">
    <location>
        <position position="91"/>
    </location>
    <ligand>
        <name>shikimate</name>
        <dbReference type="ChEBI" id="CHEBI:36208"/>
    </ligand>
</feature>
<comment type="subunit">
    <text evidence="7">Homodimer.</text>
</comment>
<keyword evidence="3 7" id="KW-0521">NADP</keyword>
<feature type="binding site" evidence="7">
    <location>
        <position position="224"/>
    </location>
    <ligand>
        <name>NADP(+)</name>
        <dbReference type="ChEBI" id="CHEBI:58349"/>
    </ligand>
</feature>
<dbReference type="AlphaFoldDB" id="A0A6J4UWI3"/>
<proteinExistence type="inferred from homology"/>
<feature type="binding site" evidence="7">
    <location>
        <position position="106"/>
    </location>
    <ligand>
        <name>shikimate</name>
        <dbReference type="ChEBI" id="CHEBI:36208"/>
    </ligand>
</feature>
<evidence type="ECO:0000259" key="8">
    <source>
        <dbReference type="Pfam" id="PF01488"/>
    </source>
</evidence>
<gene>
    <name evidence="7" type="primary">aroE</name>
    <name evidence="11" type="ORF">AVDCRST_MAG19-1460</name>
</gene>
<feature type="binding site" evidence="7">
    <location>
        <position position="245"/>
    </location>
    <ligand>
        <name>NADP(+)</name>
        <dbReference type="ChEBI" id="CHEBI:58349"/>
    </ligand>
</feature>
<keyword evidence="5 7" id="KW-0057">Aromatic amino acid biosynthesis</keyword>
<dbReference type="HAMAP" id="MF_00222">
    <property type="entry name" value="Shikimate_DH_AroE"/>
    <property type="match status" value="1"/>
</dbReference>
<evidence type="ECO:0000313" key="11">
    <source>
        <dbReference type="EMBL" id="CAA9558713.1"/>
    </source>
</evidence>
<dbReference type="GO" id="GO:0009073">
    <property type="term" value="P:aromatic amino acid family biosynthetic process"/>
    <property type="evidence" value="ECO:0007669"/>
    <property type="project" value="UniProtKB-KW"/>
</dbReference>
<evidence type="ECO:0000256" key="5">
    <source>
        <dbReference type="ARBA" id="ARBA00023141"/>
    </source>
</evidence>
<feature type="binding site" evidence="7">
    <location>
        <begin position="130"/>
        <end position="134"/>
    </location>
    <ligand>
        <name>NADP(+)</name>
        <dbReference type="ChEBI" id="CHEBI:58349"/>
    </ligand>
</feature>
<dbReference type="SUPFAM" id="SSF53223">
    <property type="entry name" value="Aminoacid dehydrogenase-like, N-terminal domain"/>
    <property type="match status" value="1"/>
</dbReference>
<evidence type="ECO:0000256" key="1">
    <source>
        <dbReference type="ARBA" id="ARBA00004871"/>
    </source>
</evidence>
<comment type="caution">
    <text evidence="7">Lacks conserved residue(s) required for the propagation of feature annotation.</text>
</comment>
<dbReference type="EMBL" id="CADCWL010000065">
    <property type="protein sequence ID" value="CAA9558713.1"/>
    <property type="molecule type" value="Genomic_DNA"/>
</dbReference>
<feature type="binding site" evidence="7">
    <location>
        <position position="226"/>
    </location>
    <ligand>
        <name>shikimate</name>
        <dbReference type="ChEBI" id="CHEBI:36208"/>
    </ligand>
</feature>
<keyword evidence="4 7" id="KW-0560">Oxidoreductase</keyword>
<feature type="domain" description="Quinate/shikimate 5-dehydrogenase/glutamyl-tRNA reductase" evidence="8">
    <location>
        <begin position="120"/>
        <end position="197"/>
    </location>
</feature>
<feature type="active site" description="Proton acceptor" evidence="7">
    <location>
        <position position="70"/>
    </location>
</feature>
<dbReference type="InterPro" id="IPR013708">
    <property type="entry name" value="Shikimate_DH-bd_N"/>
</dbReference>
<dbReference type="Pfam" id="PF18317">
    <property type="entry name" value="SDH_C"/>
    <property type="match status" value="1"/>
</dbReference>
<dbReference type="SUPFAM" id="SSF51735">
    <property type="entry name" value="NAD(P)-binding Rossmann-fold domains"/>
    <property type="match status" value="1"/>
</dbReference>
<dbReference type="InterPro" id="IPR036291">
    <property type="entry name" value="NAD(P)-bd_dom_sf"/>
</dbReference>
<evidence type="ECO:0000256" key="6">
    <source>
        <dbReference type="ARBA" id="ARBA00049442"/>
    </source>
</evidence>
<evidence type="ECO:0000259" key="10">
    <source>
        <dbReference type="Pfam" id="PF18317"/>
    </source>
</evidence>
<keyword evidence="7" id="KW-0028">Amino-acid biosynthesis</keyword>
<name>A0A6J4UWI3_9BACT</name>
<feature type="binding site" evidence="7">
    <location>
        <begin position="19"/>
        <end position="21"/>
    </location>
    <ligand>
        <name>shikimate</name>
        <dbReference type="ChEBI" id="CHEBI:36208"/>
    </ligand>
</feature>
<dbReference type="UniPathway" id="UPA00053">
    <property type="reaction ID" value="UER00087"/>
</dbReference>
<feature type="binding site" evidence="7">
    <location>
        <position position="66"/>
    </location>
    <ligand>
        <name>shikimate</name>
        <dbReference type="ChEBI" id="CHEBI:36208"/>
    </ligand>
</feature>
<dbReference type="GO" id="GO:0004764">
    <property type="term" value="F:shikimate 3-dehydrogenase (NADP+) activity"/>
    <property type="evidence" value="ECO:0007669"/>
    <property type="project" value="UniProtKB-UniRule"/>
</dbReference>
<dbReference type="InterPro" id="IPR046346">
    <property type="entry name" value="Aminoacid_DH-like_N_sf"/>
</dbReference>
<dbReference type="GO" id="GO:0005829">
    <property type="term" value="C:cytosol"/>
    <property type="evidence" value="ECO:0007669"/>
    <property type="project" value="TreeGrafter"/>
</dbReference>
<dbReference type="Pfam" id="PF01488">
    <property type="entry name" value="Shikimate_DH"/>
    <property type="match status" value="1"/>
</dbReference>
<dbReference type="InterPro" id="IPR022893">
    <property type="entry name" value="Shikimate_DH_fam"/>
</dbReference>
<sequence length="282" mass="29186">MDEPKSFRLGLVGDPVGHSFSPAIQQPALDALLVPARYELWPTSGSDLPHRIAGLRAREVLGANVTVPHKLAVMSLLDEVSPLARRAGAVNTIVRGDGRLLGENTDVHGFGAAIAEIDPDASARPTLILGAGGAARAVALALVEQGGVRIAVANRDPGRAARLADDLAPAPIRIVGYGDEELAAELAGAMLVVNATSVGWQAGEAPLPLALLSALPPGALVVDLTYRETALLVAAGGLGFTTLDGLSMLVHQGARSLELWTRRTAPIAVMMEAALRARAERG</sequence>
<evidence type="ECO:0000256" key="2">
    <source>
        <dbReference type="ARBA" id="ARBA00012962"/>
    </source>
</evidence>
<dbReference type="GO" id="GO:0009423">
    <property type="term" value="P:chorismate biosynthetic process"/>
    <property type="evidence" value="ECO:0007669"/>
    <property type="project" value="UniProtKB-UniRule"/>
</dbReference>
<dbReference type="PANTHER" id="PTHR21089">
    <property type="entry name" value="SHIKIMATE DEHYDROGENASE"/>
    <property type="match status" value="1"/>
</dbReference>
<evidence type="ECO:0000259" key="9">
    <source>
        <dbReference type="Pfam" id="PF08501"/>
    </source>
</evidence>
<protein>
    <recommendedName>
        <fullName evidence="2 7">Shikimate dehydrogenase (NADP(+))</fullName>
        <shortName evidence="7">SDH</shortName>
        <ecNumber evidence="2 7">1.1.1.25</ecNumber>
    </recommendedName>
</protein>
<dbReference type="EC" id="1.1.1.25" evidence="2 7"/>
<dbReference type="Gene3D" id="3.40.50.720">
    <property type="entry name" value="NAD(P)-binding Rossmann-like Domain"/>
    <property type="match status" value="1"/>
</dbReference>
<organism evidence="11">
    <name type="scientific">uncultured Thermomicrobiales bacterium</name>
    <dbReference type="NCBI Taxonomy" id="1645740"/>
    <lineage>
        <taxon>Bacteria</taxon>
        <taxon>Pseudomonadati</taxon>
        <taxon>Thermomicrobiota</taxon>
        <taxon>Thermomicrobia</taxon>
        <taxon>Thermomicrobiales</taxon>
        <taxon>environmental samples</taxon>
    </lineage>
</organism>
<feature type="binding site" evidence="7">
    <location>
        <position position="252"/>
    </location>
    <ligand>
        <name>shikimate</name>
        <dbReference type="ChEBI" id="CHEBI:36208"/>
    </ligand>
</feature>
<feature type="domain" description="SDH C-terminal" evidence="10">
    <location>
        <begin position="245"/>
        <end position="275"/>
    </location>
</feature>
<evidence type="ECO:0000256" key="7">
    <source>
        <dbReference type="HAMAP-Rule" id="MF_00222"/>
    </source>
</evidence>
<dbReference type="Gene3D" id="3.40.50.10860">
    <property type="entry name" value="Leucine Dehydrogenase, chain A, domain 1"/>
    <property type="match status" value="1"/>
</dbReference>
<dbReference type="GO" id="GO:0008652">
    <property type="term" value="P:amino acid biosynthetic process"/>
    <property type="evidence" value="ECO:0007669"/>
    <property type="project" value="UniProtKB-KW"/>
</dbReference>
<dbReference type="Pfam" id="PF08501">
    <property type="entry name" value="Shikimate_dh_N"/>
    <property type="match status" value="1"/>
</dbReference>
<accession>A0A6J4UWI3</accession>